<dbReference type="HOGENOM" id="CLU_015553_2_0_10"/>
<proteinExistence type="predicted"/>
<feature type="domain" description="SusD-like N-terminal" evidence="2">
    <location>
        <begin position="24"/>
        <end position="227"/>
    </location>
</feature>
<dbReference type="Pfam" id="PF14322">
    <property type="entry name" value="SusD-like_3"/>
    <property type="match status" value="1"/>
</dbReference>
<evidence type="ECO:0000313" key="3">
    <source>
        <dbReference type="EMBL" id="EGV30074.1"/>
    </source>
</evidence>
<dbReference type="Gene3D" id="1.25.40.390">
    <property type="match status" value="1"/>
</dbReference>
<evidence type="ECO:0000256" key="1">
    <source>
        <dbReference type="SAM" id="SignalP"/>
    </source>
</evidence>
<dbReference type="SUPFAM" id="SSF48452">
    <property type="entry name" value="TPR-like"/>
    <property type="match status" value="1"/>
</dbReference>
<name>G1WD42_9BACT</name>
<sequence>MKIHNLYITASFATLLLSFSACNDFLDKLPDNRMELNTEKKVQKFLVSAYPNRNPALLAELYSDNTDEFKNTGWTSAGRFQDQAYRWDDITEVSDYESPQELWNSHYMAIATANTALQAIAKLDESPTTKASKGEALLCRAYAAFNLANTFCMAYNATTANDFLGLPYPLEPETTIGIKYKRGTLKAFYDQINQDIEAALPLITDNYERPKFHFNRNAAYAFAALFNLYYQKYDKAVAYATRVLGANPATTLRDWKAFYALSPNGDIAPNAYINTQNTANLFLQTVYSEAGLYLGPYGYAAKYAHGQLLTETEDMQSDGPWGHSANFGYTIFSNNSLSKYFINKIPYSFEYNDIQAGTGYPHTEYAVFTTDKTLLVRAEAYALQGNYAAAVADLNTEVAAMSGGTMSVTLAGIKAFYAGLQEYTPTAPTPKKKFNAPFTIESTTQEPVLQAILHLRRILTLGEGVRLQDVKRYGIVIYRRVSNTRARIVAVTDTMKVDDPRRAIQIPQDVITAGLPGNPRNK</sequence>
<organism evidence="3 4">
    <name type="scientific">Segatella oulorum F0390</name>
    <dbReference type="NCBI Taxonomy" id="702438"/>
    <lineage>
        <taxon>Bacteria</taxon>
        <taxon>Pseudomonadati</taxon>
        <taxon>Bacteroidota</taxon>
        <taxon>Bacteroidia</taxon>
        <taxon>Bacteroidales</taxon>
        <taxon>Prevotellaceae</taxon>
        <taxon>Segatella</taxon>
    </lineage>
</organism>
<dbReference type="AlphaFoldDB" id="G1WD42"/>
<gene>
    <name evidence="3" type="ORF">HMPREF9431_01743</name>
</gene>
<keyword evidence="1" id="KW-0732">Signal</keyword>
<accession>G1WD42</accession>
<dbReference type="RefSeq" id="WP_004380800.1">
    <property type="nucleotide sequence ID" value="NZ_JH114216.1"/>
</dbReference>
<comment type="caution">
    <text evidence="3">The sequence shown here is derived from an EMBL/GenBank/DDBJ whole genome shotgun (WGS) entry which is preliminary data.</text>
</comment>
<feature type="chain" id="PRO_5003425962" description="SusD-like N-terminal domain-containing protein" evidence="1">
    <location>
        <begin position="24"/>
        <end position="522"/>
    </location>
</feature>
<dbReference type="Proteomes" id="UP000005141">
    <property type="component" value="Unassembled WGS sequence"/>
</dbReference>
<evidence type="ECO:0000259" key="2">
    <source>
        <dbReference type="Pfam" id="PF14322"/>
    </source>
</evidence>
<dbReference type="PROSITE" id="PS51257">
    <property type="entry name" value="PROKAR_LIPOPROTEIN"/>
    <property type="match status" value="1"/>
</dbReference>
<dbReference type="GeneID" id="95426339"/>
<dbReference type="eggNOG" id="COG1834">
    <property type="taxonomic scope" value="Bacteria"/>
</dbReference>
<dbReference type="PATRIC" id="fig|702438.4.peg.1814"/>
<feature type="signal peptide" evidence="1">
    <location>
        <begin position="1"/>
        <end position="23"/>
    </location>
</feature>
<evidence type="ECO:0000313" key="4">
    <source>
        <dbReference type="Proteomes" id="UP000005141"/>
    </source>
</evidence>
<dbReference type="InterPro" id="IPR033985">
    <property type="entry name" value="SusD-like_N"/>
</dbReference>
<protein>
    <recommendedName>
        <fullName evidence="2">SusD-like N-terminal domain-containing protein</fullName>
    </recommendedName>
</protein>
<dbReference type="EMBL" id="ADGI01000055">
    <property type="protein sequence ID" value="EGV30074.1"/>
    <property type="molecule type" value="Genomic_DNA"/>
</dbReference>
<keyword evidence="4" id="KW-1185">Reference proteome</keyword>
<dbReference type="InterPro" id="IPR011990">
    <property type="entry name" value="TPR-like_helical_dom_sf"/>
</dbReference>
<reference evidence="3 4" key="1">
    <citation type="submission" date="2011-07" db="EMBL/GenBank/DDBJ databases">
        <title>The Genome Sequence of Prevotella oulorum F0390.</title>
        <authorList>
            <consortium name="The Broad Institute Genome Sequencing Platform"/>
            <consortium name="The Broad Institute Genome Sequencing Center for Infectious Disease"/>
            <person name="Earl A."/>
            <person name="Ward D."/>
            <person name="Feldgarden M."/>
            <person name="Gevers D."/>
            <person name="Izard J."/>
            <person name="Ganesan A."/>
            <person name="Baranova O.V."/>
            <person name="Blanton J.M."/>
            <person name="Tanner A.C."/>
            <person name="Dewhirst F.E."/>
            <person name="Young S.K."/>
            <person name="Zeng Q."/>
            <person name="Gargeya S."/>
            <person name="Fitzgerald M."/>
            <person name="Haas B."/>
            <person name="Abouelleil A."/>
            <person name="Alvarado L."/>
            <person name="Arachchi H.M."/>
            <person name="Berlin A."/>
            <person name="Brown A."/>
            <person name="Chapman S.B."/>
            <person name="Chen Z."/>
            <person name="Dunbar C."/>
            <person name="Freedman E."/>
            <person name="Gearin G."/>
            <person name="Gellesch M."/>
            <person name="Goldberg J."/>
            <person name="Griggs A."/>
            <person name="Gujja S."/>
            <person name="Heiman D."/>
            <person name="Howarth C."/>
            <person name="Larson L."/>
            <person name="Lui A."/>
            <person name="MacDonald P.J.P."/>
            <person name="Mehta T."/>
            <person name="Montmayeur A."/>
            <person name="Murphy C."/>
            <person name="Neiman D."/>
            <person name="Pearson M."/>
            <person name="Priest M."/>
            <person name="Roberts A."/>
            <person name="Saif S."/>
            <person name="Shea T."/>
            <person name="Shenoy N."/>
            <person name="Sisk P."/>
            <person name="Stolte C."/>
            <person name="Sykes S."/>
            <person name="Wortman J."/>
            <person name="Nusbaum C."/>
            <person name="Birren B."/>
        </authorList>
    </citation>
    <scope>NUCLEOTIDE SEQUENCE [LARGE SCALE GENOMIC DNA]</scope>
    <source>
        <strain evidence="3 4">F0390</strain>
    </source>
</reference>